<accession>A0ABT1B1T7</accession>
<feature type="domain" description="DUF3108" evidence="2">
    <location>
        <begin position="37"/>
        <end position="229"/>
    </location>
</feature>
<proteinExistence type="predicted"/>
<feature type="signal peptide" evidence="1">
    <location>
        <begin position="1"/>
        <end position="25"/>
    </location>
</feature>
<comment type="caution">
    <text evidence="3">The sequence shown here is derived from an EMBL/GenBank/DDBJ whole genome shotgun (WGS) entry which is preliminary data.</text>
</comment>
<dbReference type="Gene3D" id="2.40.360.20">
    <property type="match status" value="1"/>
</dbReference>
<feature type="chain" id="PRO_5047254109" description="DUF3108 domain-containing protein" evidence="1">
    <location>
        <begin position="26"/>
        <end position="234"/>
    </location>
</feature>
<name>A0ABT1B1T7_9FLAO</name>
<evidence type="ECO:0000313" key="3">
    <source>
        <dbReference type="EMBL" id="MCO5725939.1"/>
    </source>
</evidence>
<dbReference type="RefSeq" id="WP_252742311.1">
    <property type="nucleotide sequence ID" value="NZ_JAMXIB010000016.1"/>
</dbReference>
<evidence type="ECO:0000313" key="4">
    <source>
        <dbReference type="Proteomes" id="UP001206312"/>
    </source>
</evidence>
<protein>
    <recommendedName>
        <fullName evidence="2">DUF3108 domain-containing protein</fullName>
    </recommendedName>
</protein>
<keyword evidence="4" id="KW-1185">Reference proteome</keyword>
<sequence>MNPFFTRFAFIIILCLGLLPSGIHAQNCSTYYPMEVGTRLEYEIYGRNGKTEGTQWQEVTSVTETPEGEKVMMNIGFSDAREKNTYESEYGFTCTGSAIRIDYQSLLSGAMLDQYEGMEMEISGTDIELPNNLVVGQDLPDARVEMTVKMSGINMKIAVDMTNRRVEKKESVTTPAGTFDCFVLYSESQSKMMMANTTISSRTWLAEGVGMVQSETYNKNGKLDGRMVLTSMRR</sequence>
<gene>
    <name evidence="3" type="ORF">NG653_13825</name>
</gene>
<dbReference type="Proteomes" id="UP001206312">
    <property type="component" value="Unassembled WGS sequence"/>
</dbReference>
<organism evidence="3 4">
    <name type="scientific">Robiginitalea marina</name>
    <dbReference type="NCBI Taxonomy" id="2954105"/>
    <lineage>
        <taxon>Bacteria</taxon>
        <taxon>Pseudomonadati</taxon>
        <taxon>Bacteroidota</taxon>
        <taxon>Flavobacteriia</taxon>
        <taxon>Flavobacteriales</taxon>
        <taxon>Flavobacteriaceae</taxon>
        <taxon>Robiginitalea</taxon>
    </lineage>
</organism>
<dbReference type="Pfam" id="PF21347">
    <property type="entry name" value="DUF3108_like"/>
    <property type="match status" value="1"/>
</dbReference>
<keyword evidence="1" id="KW-0732">Signal</keyword>
<dbReference type="InterPro" id="IPR049279">
    <property type="entry name" value="DUF3108-like"/>
</dbReference>
<dbReference type="EMBL" id="JAMXIB010000016">
    <property type="protein sequence ID" value="MCO5725939.1"/>
    <property type="molecule type" value="Genomic_DNA"/>
</dbReference>
<reference evidence="3 4" key="1">
    <citation type="submission" date="2022-06" db="EMBL/GenBank/DDBJ databases">
        <authorList>
            <person name="Xuan X."/>
        </authorList>
    </citation>
    <scope>NUCLEOTIDE SEQUENCE [LARGE SCALE GENOMIC DNA]</scope>
    <source>
        <strain evidence="3 4">2V75</strain>
    </source>
</reference>
<evidence type="ECO:0000259" key="2">
    <source>
        <dbReference type="Pfam" id="PF21347"/>
    </source>
</evidence>
<evidence type="ECO:0000256" key="1">
    <source>
        <dbReference type="SAM" id="SignalP"/>
    </source>
</evidence>